<evidence type="ECO:0000256" key="7">
    <source>
        <dbReference type="ARBA" id="ARBA00023136"/>
    </source>
</evidence>
<evidence type="ECO:0000313" key="14">
    <source>
        <dbReference type="EMBL" id="SMG29201.1"/>
    </source>
</evidence>
<evidence type="ECO:0000256" key="2">
    <source>
        <dbReference type="ARBA" id="ARBA00022448"/>
    </source>
</evidence>
<dbReference type="GO" id="GO:0044718">
    <property type="term" value="P:siderophore transmembrane transport"/>
    <property type="evidence" value="ECO:0007669"/>
    <property type="project" value="TreeGrafter"/>
</dbReference>
<dbReference type="STRING" id="561061.SAMN05660862_1896"/>
<feature type="domain" description="TonB-dependent receptor plug" evidence="13">
    <location>
        <begin position="50"/>
        <end position="150"/>
    </location>
</feature>
<evidence type="ECO:0000256" key="4">
    <source>
        <dbReference type="ARBA" id="ARBA00022692"/>
    </source>
</evidence>
<evidence type="ECO:0000256" key="11">
    <source>
        <dbReference type="RuleBase" id="RU003357"/>
    </source>
</evidence>
<dbReference type="Gene3D" id="2.40.170.20">
    <property type="entry name" value="TonB-dependent receptor, beta-barrel domain"/>
    <property type="match status" value="1"/>
</dbReference>
<dbReference type="Pfam" id="PF07715">
    <property type="entry name" value="Plug"/>
    <property type="match status" value="1"/>
</dbReference>
<dbReference type="InterPro" id="IPR036942">
    <property type="entry name" value="Beta-barrel_TonB_sf"/>
</dbReference>
<evidence type="ECO:0000259" key="12">
    <source>
        <dbReference type="Pfam" id="PF00593"/>
    </source>
</evidence>
<sequence length="624" mass="71315">MNNKIKTYLLTSAALIPFIGTGQNVKQDSIKEIIITENRLQIPFSKDNRNIEIMTAADIKKLPARSLNEVLPFLNGVDVRQRGPFGTQADVSIDGGSFEQTLILLNGIKVSDPQTAHHNLNLPIPLESIERIEVIRGAAARIYGINSLTGAINIVTKRVENSSITAHIYGGSSFKNRDEEEKDGIYYGAGAQLGAAWYQEKHQHQLYYSKEKTNGQRYNTAAQNDKIHYQGNLTIDSRHQAEWMGSYMYNKFGANGFYAAPGDKESEEIVETVLASLATRHQLTDNLSLNPRISNRYNEDDYRYFRNDLSRARSRHYNNAFSMELNSRYQTSFGDFGLGWESRLERISSSNIGQHDRNNHGAYAEFRTEKLNKLIVNIGAYLNYNSQYGWQLYPGIDMGYQLDNRWKLVLNAGSSQRIPSFTDLYLKQPSNVGNAALSPENAWQIEGAIKYQHKGVTAHAGYFHRRIKSFIDWVRNDNTQPYQPFNMGNNIVNGVNTNINYTLGSVNHWFYQINLGYNYLHPSMETDPNLISKYQMENLKHQAKLVLSATQDRWSISLANRLNQRISNKSYFLSDARLSYTAGAFQVYADFQNLFDVTYIESMAIPMPGRWYNMGLRYQWNAKK</sequence>
<comment type="subcellular location">
    <subcellularLocation>
        <location evidence="1 10">Cell outer membrane</location>
        <topology evidence="1 10">Multi-pass membrane protein</topology>
    </subcellularLocation>
</comment>
<dbReference type="InterPro" id="IPR000531">
    <property type="entry name" value="Beta-barrel_TonB"/>
</dbReference>
<reference evidence="14 15" key="1">
    <citation type="submission" date="2017-04" db="EMBL/GenBank/DDBJ databases">
        <authorList>
            <person name="Afonso C.L."/>
            <person name="Miller P.J."/>
            <person name="Scott M.A."/>
            <person name="Spackman E."/>
            <person name="Goraichik I."/>
            <person name="Dimitrov K.M."/>
            <person name="Suarez D.L."/>
            <person name="Swayne D.E."/>
        </authorList>
    </citation>
    <scope>NUCLEOTIDE SEQUENCE [LARGE SCALE GENOMIC DNA]</scope>
    <source>
        <strain evidence="14 15">DSM 22418</strain>
    </source>
</reference>
<dbReference type="PANTHER" id="PTHR30069:SF29">
    <property type="entry name" value="HEMOGLOBIN AND HEMOGLOBIN-HAPTOGLOBIN-BINDING PROTEIN 1-RELATED"/>
    <property type="match status" value="1"/>
</dbReference>
<dbReference type="InterPro" id="IPR012910">
    <property type="entry name" value="Plug_dom"/>
</dbReference>
<keyword evidence="5" id="KW-0732">Signal</keyword>
<dbReference type="PANTHER" id="PTHR30069">
    <property type="entry name" value="TONB-DEPENDENT OUTER MEMBRANE RECEPTOR"/>
    <property type="match status" value="1"/>
</dbReference>
<dbReference type="Proteomes" id="UP000192980">
    <property type="component" value="Unassembled WGS sequence"/>
</dbReference>
<keyword evidence="8" id="KW-0675">Receptor</keyword>
<dbReference type="GO" id="GO:0015344">
    <property type="term" value="F:siderophore uptake transmembrane transporter activity"/>
    <property type="evidence" value="ECO:0007669"/>
    <property type="project" value="TreeGrafter"/>
</dbReference>
<dbReference type="RefSeq" id="WP_085472655.1">
    <property type="nucleotide sequence ID" value="NZ_FXAU01000003.1"/>
</dbReference>
<dbReference type="AlphaFoldDB" id="A0A1X7JNG4"/>
<evidence type="ECO:0000313" key="15">
    <source>
        <dbReference type="Proteomes" id="UP000192980"/>
    </source>
</evidence>
<proteinExistence type="inferred from homology"/>
<dbReference type="InterPro" id="IPR039426">
    <property type="entry name" value="TonB-dep_rcpt-like"/>
</dbReference>
<evidence type="ECO:0000259" key="13">
    <source>
        <dbReference type="Pfam" id="PF07715"/>
    </source>
</evidence>
<feature type="domain" description="TonB-dependent receptor-like beta-barrel" evidence="12">
    <location>
        <begin position="239"/>
        <end position="594"/>
    </location>
</feature>
<dbReference type="PROSITE" id="PS52016">
    <property type="entry name" value="TONB_DEPENDENT_REC_3"/>
    <property type="match status" value="1"/>
</dbReference>
<keyword evidence="4 10" id="KW-0812">Transmembrane</keyword>
<organism evidence="14 15">
    <name type="scientific">Sphingobacterium psychroaquaticum</name>
    <dbReference type="NCBI Taxonomy" id="561061"/>
    <lineage>
        <taxon>Bacteria</taxon>
        <taxon>Pseudomonadati</taxon>
        <taxon>Bacteroidota</taxon>
        <taxon>Sphingobacteriia</taxon>
        <taxon>Sphingobacteriales</taxon>
        <taxon>Sphingobacteriaceae</taxon>
        <taxon>Sphingobacterium</taxon>
    </lineage>
</organism>
<dbReference type="Gene3D" id="2.170.130.10">
    <property type="entry name" value="TonB-dependent receptor, plug domain"/>
    <property type="match status" value="1"/>
</dbReference>
<evidence type="ECO:0000256" key="5">
    <source>
        <dbReference type="ARBA" id="ARBA00022729"/>
    </source>
</evidence>
<name>A0A1X7JNG4_9SPHI</name>
<keyword evidence="6 11" id="KW-0798">TonB box</keyword>
<keyword evidence="3 10" id="KW-1134">Transmembrane beta strand</keyword>
<keyword evidence="7 10" id="KW-0472">Membrane</keyword>
<evidence type="ECO:0000256" key="10">
    <source>
        <dbReference type="PROSITE-ProRule" id="PRU01360"/>
    </source>
</evidence>
<comment type="similarity">
    <text evidence="10 11">Belongs to the TonB-dependent receptor family.</text>
</comment>
<evidence type="ECO:0000256" key="6">
    <source>
        <dbReference type="ARBA" id="ARBA00023077"/>
    </source>
</evidence>
<evidence type="ECO:0000256" key="3">
    <source>
        <dbReference type="ARBA" id="ARBA00022452"/>
    </source>
</evidence>
<dbReference type="OrthoDB" id="9758472at2"/>
<dbReference type="GO" id="GO:0009279">
    <property type="term" value="C:cell outer membrane"/>
    <property type="evidence" value="ECO:0007669"/>
    <property type="project" value="UniProtKB-SubCell"/>
</dbReference>
<gene>
    <name evidence="14" type="ORF">SAMN05660862_1896</name>
</gene>
<dbReference type="EMBL" id="FXAU01000003">
    <property type="protein sequence ID" value="SMG29201.1"/>
    <property type="molecule type" value="Genomic_DNA"/>
</dbReference>
<keyword evidence="9 10" id="KW-0998">Cell outer membrane</keyword>
<keyword evidence="2 10" id="KW-0813">Transport</keyword>
<dbReference type="SUPFAM" id="SSF56935">
    <property type="entry name" value="Porins"/>
    <property type="match status" value="1"/>
</dbReference>
<dbReference type="Pfam" id="PF00593">
    <property type="entry name" value="TonB_dep_Rec_b-barrel"/>
    <property type="match status" value="1"/>
</dbReference>
<evidence type="ECO:0000256" key="8">
    <source>
        <dbReference type="ARBA" id="ARBA00023170"/>
    </source>
</evidence>
<keyword evidence="15" id="KW-1185">Reference proteome</keyword>
<evidence type="ECO:0000256" key="9">
    <source>
        <dbReference type="ARBA" id="ARBA00023237"/>
    </source>
</evidence>
<protein>
    <submittedName>
        <fullName evidence="14">Iron complex outermembrane recepter protein</fullName>
    </submittedName>
</protein>
<dbReference type="InterPro" id="IPR037066">
    <property type="entry name" value="Plug_dom_sf"/>
</dbReference>
<accession>A0A1X7JNG4</accession>
<evidence type="ECO:0000256" key="1">
    <source>
        <dbReference type="ARBA" id="ARBA00004571"/>
    </source>
</evidence>